<dbReference type="InterPro" id="IPR006664">
    <property type="entry name" value="OMP_bac"/>
</dbReference>
<dbReference type="PRINTS" id="PR01021">
    <property type="entry name" value="OMPADOMAIN"/>
</dbReference>
<organism evidence="4 5">
    <name type="scientific">Parasutterella excrementihominis</name>
    <dbReference type="NCBI Taxonomy" id="487175"/>
    <lineage>
        <taxon>Bacteria</taxon>
        <taxon>Pseudomonadati</taxon>
        <taxon>Pseudomonadota</taxon>
        <taxon>Betaproteobacteria</taxon>
        <taxon>Burkholderiales</taxon>
        <taxon>Sutterellaceae</taxon>
        <taxon>Parasutterella</taxon>
    </lineage>
</organism>
<dbReference type="PANTHER" id="PTHR30329:SF21">
    <property type="entry name" value="LIPOPROTEIN YIAD-RELATED"/>
    <property type="match status" value="1"/>
</dbReference>
<dbReference type="InterPro" id="IPR050330">
    <property type="entry name" value="Bact_OuterMem_StrucFunc"/>
</dbReference>
<dbReference type="Gene3D" id="3.30.1330.60">
    <property type="entry name" value="OmpA-like domain"/>
    <property type="match status" value="1"/>
</dbReference>
<accession>A0A6I3S5G8</accession>
<dbReference type="EMBL" id="WNCL01000001">
    <property type="protein sequence ID" value="MTU42097.1"/>
    <property type="molecule type" value="Genomic_DNA"/>
</dbReference>
<dbReference type="PROSITE" id="PS01068">
    <property type="entry name" value="OMPA_1"/>
    <property type="match status" value="1"/>
</dbReference>
<dbReference type="RefSeq" id="WP_155167871.1">
    <property type="nucleotide sequence ID" value="NZ_WNCI01000001.1"/>
</dbReference>
<keyword evidence="2" id="KW-0472">Membrane</keyword>
<evidence type="ECO:0000256" key="1">
    <source>
        <dbReference type="ARBA" id="ARBA00004442"/>
    </source>
</evidence>
<proteinExistence type="predicted"/>
<protein>
    <submittedName>
        <fullName evidence="4">OmpA family protein</fullName>
    </submittedName>
</protein>
<dbReference type="SUPFAM" id="SSF103088">
    <property type="entry name" value="OmpA-like"/>
    <property type="match status" value="1"/>
</dbReference>
<dbReference type="InterPro" id="IPR006665">
    <property type="entry name" value="OmpA-like"/>
</dbReference>
<name>A0A6I3S5G8_9BURK</name>
<dbReference type="AlphaFoldDB" id="A0A6I3S5G8"/>
<sequence length="212" mass="22429">MMNTKTKFGMLIASVALAASGAVCAADAPANPYVQAAGQTLMTNFGLCVRTGYWTPALAEAQGALGQNCLCDTDIIKCEAGAERVTLSADTLFAFNKAVLKPEGIAKLTELTSRMSGLTLDVVMINGYADRIGGAAYNQKLSQRRADAVKTFLAEHGVPAARIHAEGKGQADPVVNCPNPSAKGEIKTFKQLIECLQPNRRAVIEVKGTRNK</sequence>
<dbReference type="GO" id="GO:0009279">
    <property type="term" value="C:cell outer membrane"/>
    <property type="evidence" value="ECO:0007669"/>
    <property type="project" value="UniProtKB-SubCell"/>
</dbReference>
<gene>
    <name evidence="4" type="ORF">GMD42_00340</name>
</gene>
<keyword evidence="3" id="KW-0998">Cell outer membrane</keyword>
<dbReference type="CDD" id="cd07185">
    <property type="entry name" value="OmpA_C-like"/>
    <property type="match status" value="1"/>
</dbReference>
<comment type="caution">
    <text evidence="4">The sequence shown here is derived from an EMBL/GenBank/DDBJ whole genome shotgun (WGS) entry which is preliminary data.</text>
</comment>
<evidence type="ECO:0000313" key="5">
    <source>
        <dbReference type="Proteomes" id="UP000462362"/>
    </source>
</evidence>
<evidence type="ECO:0000313" key="4">
    <source>
        <dbReference type="EMBL" id="MTU42097.1"/>
    </source>
</evidence>
<reference evidence="4 5" key="1">
    <citation type="journal article" date="2019" name="Nat. Med.">
        <title>A library of human gut bacterial isolates paired with longitudinal multiomics data enables mechanistic microbiome research.</title>
        <authorList>
            <person name="Poyet M."/>
            <person name="Groussin M."/>
            <person name="Gibbons S.M."/>
            <person name="Avila-Pacheco J."/>
            <person name="Jiang X."/>
            <person name="Kearney S.M."/>
            <person name="Perrotta A.R."/>
            <person name="Berdy B."/>
            <person name="Zhao S."/>
            <person name="Lieberman T.D."/>
            <person name="Swanson P.K."/>
            <person name="Smith M."/>
            <person name="Roesemann S."/>
            <person name="Alexander J.E."/>
            <person name="Rich S.A."/>
            <person name="Livny J."/>
            <person name="Vlamakis H."/>
            <person name="Clish C."/>
            <person name="Bullock K."/>
            <person name="Deik A."/>
            <person name="Scott J."/>
            <person name="Pierce K.A."/>
            <person name="Xavier R.J."/>
            <person name="Alm E.J."/>
        </authorList>
    </citation>
    <scope>NUCLEOTIDE SEQUENCE [LARGE SCALE GENOMIC DNA]</scope>
    <source>
        <strain evidence="4 5">BIOML-A2</strain>
    </source>
</reference>
<evidence type="ECO:0000256" key="2">
    <source>
        <dbReference type="ARBA" id="ARBA00023136"/>
    </source>
</evidence>
<dbReference type="PROSITE" id="PS51123">
    <property type="entry name" value="OMPA_2"/>
    <property type="match status" value="1"/>
</dbReference>
<dbReference type="Pfam" id="PF00691">
    <property type="entry name" value="OmpA"/>
    <property type="match status" value="1"/>
</dbReference>
<evidence type="ECO:0000256" key="3">
    <source>
        <dbReference type="ARBA" id="ARBA00023237"/>
    </source>
</evidence>
<dbReference type="InterPro" id="IPR006690">
    <property type="entry name" value="OMPA-like_CS"/>
</dbReference>
<dbReference type="PANTHER" id="PTHR30329">
    <property type="entry name" value="STATOR ELEMENT OF FLAGELLAR MOTOR COMPLEX"/>
    <property type="match status" value="1"/>
</dbReference>
<dbReference type="InterPro" id="IPR036737">
    <property type="entry name" value="OmpA-like_sf"/>
</dbReference>
<comment type="subcellular location">
    <subcellularLocation>
        <location evidence="1">Cell outer membrane</location>
    </subcellularLocation>
</comment>
<dbReference type="Proteomes" id="UP000462362">
    <property type="component" value="Unassembled WGS sequence"/>
</dbReference>